<evidence type="ECO:0000256" key="1">
    <source>
        <dbReference type="SAM" id="MobiDB-lite"/>
    </source>
</evidence>
<feature type="region of interest" description="Disordered" evidence="1">
    <location>
        <begin position="163"/>
        <end position="189"/>
    </location>
</feature>
<proteinExistence type="predicted"/>
<feature type="region of interest" description="Disordered" evidence="1">
    <location>
        <begin position="212"/>
        <end position="332"/>
    </location>
</feature>
<dbReference type="Proteomes" id="UP000825434">
    <property type="component" value="Chromosome 1"/>
</dbReference>
<keyword evidence="4" id="KW-1185">Reference proteome</keyword>
<dbReference type="InterPro" id="IPR019327">
    <property type="entry name" value="WKF"/>
</dbReference>
<dbReference type="PANTHER" id="PTHR22306:SF2">
    <property type="entry name" value="CHROMOSOME 7 OPEN READING FRAME 50"/>
    <property type="match status" value="1"/>
</dbReference>
<feature type="compositionally biased region" description="Basic residues" evidence="1">
    <location>
        <begin position="306"/>
        <end position="325"/>
    </location>
</feature>
<feature type="region of interest" description="Disordered" evidence="1">
    <location>
        <begin position="35"/>
        <end position="80"/>
    </location>
</feature>
<accession>A0ABX8I480</accession>
<dbReference type="PANTHER" id="PTHR22306">
    <property type="entry name" value="CHROMOSOME 7 OPEN READING FRAME 50"/>
    <property type="match status" value="1"/>
</dbReference>
<evidence type="ECO:0000313" key="3">
    <source>
        <dbReference type="EMBL" id="QWU85963.1"/>
    </source>
</evidence>
<evidence type="ECO:0000313" key="4">
    <source>
        <dbReference type="Proteomes" id="UP000825434"/>
    </source>
</evidence>
<feature type="compositionally biased region" description="Polar residues" evidence="1">
    <location>
        <begin position="216"/>
        <end position="233"/>
    </location>
</feature>
<organism evidence="3 4">
    <name type="scientific">Candidozyma haemuli</name>
    <dbReference type="NCBI Taxonomy" id="45357"/>
    <lineage>
        <taxon>Eukaryota</taxon>
        <taxon>Fungi</taxon>
        <taxon>Dikarya</taxon>
        <taxon>Ascomycota</taxon>
        <taxon>Saccharomycotina</taxon>
        <taxon>Pichiomycetes</taxon>
        <taxon>Metschnikowiaceae</taxon>
        <taxon>Candidozyma</taxon>
    </lineage>
</organism>
<feature type="compositionally biased region" description="Basic and acidic residues" evidence="1">
    <location>
        <begin position="168"/>
        <end position="182"/>
    </location>
</feature>
<gene>
    <name evidence="3" type="ORF">CA3LBN_000181</name>
</gene>
<name>A0ABX8I480_9ASCO</name>
<dbReference type="Pfam" id="PF10180">
    <property type="entry name" value="WKF"/>
    <property type="match status" value="1"/>
</dbReference>
<protein>
    <recommendedName>
        <fullName evidence="2">WKF domain-containing protein</fullName>
    </recommendedName>
</protein>
<feature type="compositionally biased region" description="Basic and acidic residues" evidence="1">
    <location>
        <begin position="238"/>
        <end position="257"/>
    </location>
</feature>
<dbReference type="EMBL" id="CP076661">
    <property type="protein sequence ID" value="QWU85963.1"/>
    <property type="molecule type" value="Genomic_DNA"/>
</dbReference>
<feature type="compositionally biased region" description="Basic and acidic residues" evidence="1">
    <location>
        <begin position="48"/>
        <end position="60"/>
    </location>
</feature>
<feature type="compositionally biased region" description="Basic and acidic residues" evidence="1">
    <location>
        <begin position="286"/>
        <end position="296"/>
    </location>
</feature>
<feature type="compositionally biased region" description="Basic and acidic residues" evidence="1">
    <location>
        <begin position="69"/>
        <end position="80"/>
    </location>
</feature>
<reference evidence="3 4" key="1">
    <citation type="submission" date="2021-06" db="EMBL/GenBank/DDBJ databases">
        <title>Candida outbreak in Lebanon.</title>
        <authorList>
            <person name="Finianos M."/>
        </authorList>
    </citation>
    <scope>NUCLEOTIDE SEQUENCE [LARGE SCALE GENOMIC DNA]</scope>
    <source>
        <strain evidence="3">CA3LBN</strain>
    </source>
</reference>
<feature type="domain" description="WKF" evidence="2">
    <location>
        <begin position="83"/>
        <end position="141"/>
    </location>
</feature>
<evidence type="ECO:0000259" key="2">
    <source>
        <dbReference type="Pfam" id="PF10180"/>
    </source>
</evidence>
<sequence>MMATVPAWKKIGLKLDESRDNASFSGVVHLDSANVNNKLAKKLNKKRSREEDKTKGTKEKKPPKRVKLPKSERKPPPEKDQLAYLRQYATDRENWKFSKQKQNWILKNLSEIPHEYEANLISYIEGIQGGARDRLIEQLTDVANQWNEVCKAIEEKVNAELYGNGEDEEKKESEEKKEEEKTPQVTRETAIRTKKLLRALTDEPVEFLGLDEEATNTEAQDSEPVQSNSSSVPVDSEAEPKQKPSNDSKENKEEKQLSKNTDGSEENDPEETSSTNSSAEPEDNLIIERVEVRDYFEDSDSDSEKKKRKDRSKHKPKTARERRKSKSLDKKP</sequence>